<name>A0AAV4N8N0_CAEEX</name>
<evidence type="ECO:0000313" key="2">
    <source>
        <dbReference type="Proteomes" id="UP001054945"/>
    </source>
</evidence>
<protein>
    <submittedName>
        <fullName evidence="1">Uncharacterized protein</fullName>
    </submittedName>
</protein>
<dbReference type="EMBL" id="BPLR01003103">
    <property type="protein sequence ID" value="GIX81172.1"/>
    <property type="molecule type" value="Genomic_DNA"/>
</dbReference>
<organism evidence="1 2">
    <name type="scientific">Caerostris extrusa</name>
    <name type="common">Bark spider</name>
    <name type="synonym">Caerostris bankana</name>
    <dbReference type="NCBI Taxonomy" id="172846"/>
    <lineage>
        <taxon>Eukaryota</taxon>
        <taxon>Metazoa</taxon>
        <taxon>Ecdysozoa</taxon>
        <taxon>Arthropoda</taxon>
        <taxon>Chelicerata</taxon>
        <taxon>Arachnida</taxon>
        <taxon>Araneae</taxon>
        <taxon>Araneomorphae</taxon>
        <taxon>Entelegynae</taxon>
        <taxon>Araneoidea</taxon>
        <taxon>Araneidae</taxon>
        <taxon>Caerostris</taxon>
    </lineage>
</organism>
<accession>A0AAV4N8N0</accession>
<dbReference type="AlphaFoldDB" id="A0AAV4N8N0"/>
<gene>
    <name evidence="1" type="ORF">CEXT_700791</name>
</gene>
<comment type="caution">
    <text evidence="1">The sequence shown here is derived from an EMBL/GenBank/DDBJ whole genome shotgun (WGS) entry which is preliminary data.</text>
</comment>
<evidence type="ECO:0000313" key="1">
    <source>
        <dbReference type="EMBL" id="GIX81172.1"/>
    </source>
</evidence>
<dbReference type="Proteomes" id="UP001054945">
    <property type="component" value="Unassembled WGS sequence"/>
</dbReference>
<sequence length="70" mass="8005">MSPSKIDVEIRCLSPKNGALFLQIHFEIAVNYPAVMEVLEELSKDKSWDRIQEMINYCLCASNYIRGAVI</sequence>
<proteinExistence type="predicted"/>
<keyword evidence="2" id="KW-1185">Reference proteome</keyword>
<reference evidence="1 2" key="1">
    <citation type="submission" date="2021-06" db="EMBL/GenBank/DDBJ databases">
        <title>Caerostris extrusa draft genome.</title>
        <authorList>
            <person name="Kono N."/>
            <person name="Arakawa K."/>
        </authorList>
    </citation>
    <scope>NUCLEOTIDE SEQUENCE [LARGE SCALE GENOMIC DNA]</scope>
</reference>